<organism evidence="2 3">
    <name type="scientific">Catenovulum adriaticum</name>
    <dbReference type="NCBI Taxonomy" id="2984846"/>
    <lineage>
        <taxon>Bacteria</taxon>
        <taxon>Pseudomonadati</taxon>
        <taxon>Pseudomonadota</taxon>
        <taxon>Gammaproteobacteria</taxon>
        <taxon>Alteromonadales</taxon>
        <taxon>Alteromonadaceae</taxon>
        <taxon>Catenovulum</taxon>
    </lineage>
</organism>
<proteinExistence type="predicted"/>
<sequence>MIARMPLMRTIVSVLIVFFTLMGIAHAEETNDIAKLLTGKNLLLFSKTTKVRHASIKEAIESFEALGKQYQFSVQKTENSAEFTAEKLANYDAIVFINTTGNLFNKAQRQAFKAYIQAGGGFMGVHASAWCELDWPWFVKLVGGTFISHPKIQAARLNKIKTSEHFINRLPASFILTDEWYNFINLNPNRIDILTVDESSYEGKKIHGEHHPIAWFHHYDGGRSFYTGLGHHGETYFNKRMQTHLLDGLLFVTGALNHVK</sequence>
<dbReference type="RefSeq" id="WP_268076656.1">
    <property type="nucleotide sequence ID" value="NZ_CP109966.1"/>
</dbReference>
<dbReference type="InterPro" id="IPR029010">
    <property type="entry name" value="ThuA-like"/>
</dbReference>
<dbReference type="SUPFAM" id="SSF52317">
    <property type="entry name" value="Class I glutamine amidotransferase-like"/>
    <property type="match status" value="1"/>
</dbReference>
<gene>
    <name evidence="2" type="ORF">OLW01_14530</name>
</gene>
<accession>A0ABY7AT38</accession>
<dbReference type="Pfam" id="PF06283">
    <property type="entry name" value="ThuA"/>
    <property type="match status" value="1"/>
</dbReference>
<dbReference type="Proteomes" id="UP001163726">
    <property type="component" value="Plasmid pCadTS8_1"/>
</dbReference>
<dbReference type="PANTHER" id="PTHR40469">
    <property type="entry name" value="SECRETED GLYCOSYL HYDROLASE"/>
    <property type="match status" value="1"/>
</dbReference>
<dbReference type="Gene3D" id="3.40.50.880">
    <property type="match status" value="1"/>
</dbReference>
<evidence type="ECO:0000313" key="2">
    <source>
        <dbReference type="EMBL" id="WAJ71937.1"/>
    </source>
</evidence>
<protein>
    <submittedName>
        <fullName evidence="2">ThuA domain-containing protein</fullName>
    </submittedName>
</protein>
<evidence type="ECO:0000313" key="3">
    <source>
        <dbReference type="Proteomes" id="UP001163726"/>
    </source>
</evidence>
<feature type="domain" description="ThuA-like" evidence="1">
    <location>
        <begin position="42"/>
        <end position="251"/>
    </location>
</feature>
<name>A0ABY7AT38_9ALTE</name>
<dbReference type="EMBL" id="CP109966">
    <property type="protein sequence ID" value="WAJ71937.1"/>
    <property type="molecule type" value="Genomic_DNA"/>
</dbReference>
<keyword evidence="3" id="KW-1185">Reference proteome</keyword>
<geneLocation type="plasmid" evidence="2 3">
    <name>pCadTS8_1</name>
</geneLocation>
<dbReference type="InterPro" id="IPR029062">
    <property type="entry name" value="Class_I_gatase-like"/>
</dbReference>
<reference evidence="2" key="1">
    <citation type="submission" date="2022-10" db="EMBL/GenBank/DDBJ databases">
        <title>Catenovulum adriacola sp. nov. isolated in the Harbour of Susak.</title>
        <authorList>
            <person name="Schoch T."/>
            <person name="Reich S.J."/>
            <person name="Stoeferle S."/>
            <person name="Flaiz M."/>
            <person name="Kazda M."/>
            <person name="Riedel C.U."/>
            <person name="Duerre P."/>
        </authorList>
    </citation>
    <scope>NUCLEOTIDE SEQUENCE</scope>
    <source>
        <strain evidence="2">TS8</strain>
        <plasmid evidence="2">pCadTS8_1</plasmid>
    </source>
</reference>
<dbReference type="PANTHER" id="PTHR40469:SF2">
    <property type="entry name" value="GALACTOSE-BINDING DOMAIN-LIKE SUPERFAMILY PROTEIN"/>
    <property type="match status" value="1"/>
</dbReference>
<keyword evidence="2" id="KW-0614">Plasmid</keyword>
<evidence type="ECO:0000259" key="1">
    <source>
        <dbReference type="Pfam" id="PF06283"/>
    </source>
</evidence>